<sequence length="100" mass="10682">MRIAQEETVAHADHCPGGPGLVSPRPQQLQLGAAGAGGGVREVSSSSSRRRWSLLSIADQPRPRAPGRRQGSAPLEWGLHRRALWPTTLRSQPSPMCGQG</sequence>
<name>A0ABN9VPL8_9DINO</name>
<keyword evidence="3" id="KW-1185">Reference proteome</keyword>
<proteinExistence type="predicted"/>
<comment type="caution">
    <text evidence="2">The sequence shown here is derived from an EMBL/GenBank/DDBJ whole genome shotgun (WGS) entry which is preliminary data.</text>
</comment>
<dbReference type="Proteomes" id="UP001189429">
    <property type="component" value="Unassembled WGS sequence"/>
</dbReference>
<feature type="region of interest" description="Disordered" evidence="1">
    <location>
        <begin position="1"/>
        <end position="75"/>
    </location>
</feature>
<feature type="compositionally biased region" description="Low complexity" evidence="1">
    <location>
        <begin position="41"/>
        <end position="60"/>
    </location>
</feature>
<evidence type="ECO:0000256" key="1">
    <source>
        <dbReference type="SAM" id="MobiDB-lite"/>
    </source>
</evidence>
<dbReference type="EMBL" id="CAUYUJ010017370">
    <property type="protein sequence ID" value="CAK0874202.1"/>
    <property type="molecule type" value="Genomic_DNA"/>
</dbReference>
<reference evidence="2" key="1">
    <citation type="submission" date="2023-10" db="EMBL/GenBank/DDBJ databases">
        <authorList>
            <person name="Chen Y."/>
            <person name="Shah S."/>
            <person name="Dougan E. K."/>
            <person name="Thang M."/>
            <person name="Chan C."/>
        </authorList>
    </citation>
    <scope>NUCLEOTIDE SEQUENCE [LARGE SCALE GENOMIC DNA]</scope>
</reference>
<feature type="compositionally biased region" description="Basic and acidic residues" evidence="1">
    <location>
        <begin position="1"/>
        <end position="14"/>
    </location>
</feature>
<organism evidence="2 3">
    <name type="scientific">Prorocentrum cordatum</name>
    <dbReference type="NCBI Taxonomy" id="2364126"/>
    <lineage>
        <taxon>Eukaryota</taxon>
        <taxon>Sar</taxon>
        <taxon>Alveolata</taxon>
        <taxon>Dinophyceae</taxon>
        <taxon>Prorocentrales</taxon>
        <taxon>Prorocentraceae</taxon>
        <taxon>Prorocentrum</taxon>
    </lineage>
</organism>
<gene>
    <name evidence="2" type="ORF">PCOR1329_LOCUS59171</name>
</gene>
<evidence type="ECO:0000313" key="2">
    <source>
        <dbReference type="EMBL" id="CAK0874202.1"/>
    </source>
</evidence>
<evidence type="ECO:0000313" key="3">
    <source>
        <dbReference type="Proteomes" id="UP001189429"/>
    </source>
</evidence>
<protein>
    <submittedName>
        <fullName evidence="2">Uncharacterized protein</fullName>
    </submittedName>
</protein>
<accession>A0ABN9VPL8</accession>